<reference evidence="6 7" key="1">
    <citation type="journal article" date="2016" name="Microb. Cell Fact.">
        <title>Dissection of exopolysaccharide biosynthesis in Kozakia baliensis.</title>
        <authorList>
            <person name="Brandt J.U."/>
            <person name="Jakob F."/>
            <person name="Behr J."/>
            <person name="Geissler A.J."/>
            <person name="Vogel R.F."/>
        </authorList>
    </citation>
    <scope>NUCLEOTIDE SEQUENCE [LARGE SCALE GENOMIC DNA]</scope>
    <source>
        <strain evidence="6 7">DSM 14400</strain>
        <plasmid evidence="7">Plasmid pkb14400_1</plasmid>
    </source>
</reference>
<gene>
    <name evidence="6" type="ORF">A0U89_14530</name>
</gene>
<dbReference type="AlphaFoldDB" id="A0A1D8UYB2"/>
<feature type="domain" description="HTH lysR-type" evidence="5">
    <location>
        <begin position="1"/>
        <end position="58"/>
    </location>
</feature>
<dbReference type="InterPro" id="IPR000847">
    <property type="entry name" value="LysR_HTH_N"/>
</dbReference>
<dbReference type="KEGG" id="kba:A0U89_14530"/>
<dbReference type="Gene3D" id="1.10.10.10">
    <property type="entry name" value="Winged helix-like DNA-binding domain superfamily/Winged helix DNA-binding domain"/>
    <property type="match status" value="1"/>
</dbReference>
<evidence type="ECO:0000313" key="7">
    <source>
        <dbReference type="Proteomes" id="UP000179145"/>
    </source>
</evidence>
<dbReference type="InterPro" id="IPR036390">
    <property type="entry name" value="WH_DNA-bd_sf"/>
</dbReference>
<keyword evidence="7" id="KW-1185">Reference proteome</keyword>
<comment type="similarity">
    <text evidence="1">Belongs to the LysR transcriptional regulatory family.</text>
</comment>
<dbReference type="PROSITE" id="PS50931">
    <property type="entry name" value="HTH_LYSR"/>
    <property type="match status" value="1"/>
</dbReference>
<dbReference type="Pfam" id="PF00126">
    <property type="entry name" value="HTH_1"/>
    <property type="match status" value="1"/>
</dbReference>
<dbReference type="FunFam" id="1.10.10.10:FF:000001">
    <property type="entry name" value="LysR family transcriptional regulator"/>
    <property type="match status" value="1"/>
</dbReference>
<dbReference type="Gene3D" id="3.40.190.290">
    <property type="match status" value="1"/>
</dbReference>
<dbReference type="SUPFAM" id="SSF53850">
    <property type="entry name" value="Periplasmic binding protein-like II"/>
    <property type="match status" value="1"/>
</dbReference>
<dbReference type="Proteomes" id="UP000179145">
    <property type="component" value="Plasmid pKB14400_1"/>
</dbReference>
<keyword evidence="2" id="KW-0805">Transcription regulation</keyword>
<dbReference type="PANTHER" id="PTHR30419:SF31">
    <property type="entry name" value="BLR3139 PROTEIN"/>
    <property type="match status" value="1"/>
</dbReference>
<dbReference type="GO" id="GO:0005829">
    <property type="term" value="C:cytosol"/>
    <property type="evidence" value="ECO:0007669"/>
    <property type="project" value="TreeGrafter"/>
</dbReference>
<evidence type="ECO:0000256" key="1">
    <source>
        <dbReference type="ARBA" id="ARBA00009437"/>
    </source>
</evidence>
<dbReference type="InterPro" id="IPR036388">
    <property type="entry name" value="WH-like_DNA-bd_sf"/>
</dbReference>
<dbReference type="GO" id="GO:0003677">
    <property type="term" value="F:DNA binding"/>
    <property type="evidence" value="ECO:0007669"/>
    <property type="project" value="UniProtKB-KW"/>
</dbReference>
<dbReference type="PANTHER" id="PTHR30419">
    <property type="entry name" value="HTH-TYPE TRANSCRIPTIONAL REGULATOR YBHD"/>
    <property type="match status" value="1"/>
</dbReference>
<dbReference type="PRINTS" id="PR00039">
    <property type="entry name" value="HTHLYSR"/>
</dbReference>
<sequence length="310" mass="33997">MIIKNFEYLLSLATEAHFGRAADKCHVSQSTLSSGIKQLEEDLDIQIVRRGRRYEGLTPEGEAVLSWAKKMHQDCSGMKRELSARKKGLEGEFRVGVATSVSAVAPVLSMAISEKTPRVRQSVIVDDQSVIQSLIDTHQIDVGLLHIDALSPENYDTHLLYREGIFLFQVHQNPVARRVQWADLADLPLCLMKSALPEKAQKQLERHSGPVVTTNSLDVVAGHLKTQASAAILPQSCASRLADIPDLRVSAIDGVDAQSSVGFASIKGGLRSPLAAALQEIVHMPEVADTLECNVIMYRRFQAKKIEGTI</sequence>
<evidence type="ECO:0000313" key="6">
    <source>
        <dbReference type="EMBL" id="AOX18609.1"/>
    </source>
</evidence>
<evidence type="ECO:0000259" key="5">
    <source>
        <dbReference type="PROSITE" id="PS50931"/>
    </source>
</evidence>
<accession>A0A1D8UYB2</accession>
<evidence type="ECO:0000256" key="4">
    <source>
        <dbReference type="ARBA" id="ARBA00023163"/>
    </source>
</evidence>
<organism evidence="6 7">
    <name type="scientific">Kozakia baliensis</name>
    <dbReference type="NCBI Taxonomy" id="153496"/>
    <lineage>
        <taxon>Bacteria</taxon>
        <taxon>Pseudomonadati</taxon>
        <taxon>Pseudomonadota</taxon>
        <taxon>Alphaproteobacteria</taxon>
        <taxon>Acetobacterales</taxon>
        <taxon>Acetobacteraceae</taxon>
        <taxon>Kozakia</taxon>
    </lineage>
</organism>
<dbReference type="EMBL" id="CP014675">
    <property type="protein sequence ID" value="AOX18609.1"/>
    <property type="molecule type" value="Genomic_DNA"/>
</dbReference>
<name>A0A1D8UYB2_9PROT</name>
<keyword evidence="4" id="KW-0804">Transcription</keyword>
<evidence type="ECO:0000256" key="2">
    <source>
        <dbReference type="ARBA" id="ARBA00023015"/>
    </source>
</evidence>
<dbReference type="CDD" id="cd05466">
    <property type="entry name" value="PBP2_LTTR_substrate"/>
    <property type="match status" value="1"/>
</dbReference>
<keyword evidence="6" id="KW-0614">Plasmid</keyword>
<dbReference type="InterPro" id="IPR005119">
    <property type="entry name" value="LysR_subst-bd"/>
</dbReference>
<keyword evidence="3" id="KW-0238">DNA-binding</keyword>
<dbReference type="SUPFAM" id="SSF46785">
    <property type="entry name" value="Winged helix' DNA-binding domain"/>
    <property type="match status" value="1"/>
</dbReference>
<evidence type="ECO:0000256" key="3">
    <source>
        <dbReference type="ARBA" id="ARBA00023125"/>
    </source>
</evidence>
<dbReference type="GO" id="GO:0003700">
    <property type="term" value="F:DNA-binding transcription factor activity"/>
    <property type="evidence" value="ECO:0007669"/>
    <property type="project" value="InterPro"/>
</dbReference>
<geneLocation type="plasmid" evidence="7">
    <name>pkb14400_1</name>
</geneLocation>
<proteinExistence type="inferred from homology"/>
<dbReference type="InterPro" id="IPR050950">
    <property type="entry name" value="HTH-type_LysR_regulators"/>
</dbReference>
<dbReference type="OrthoDB" id="9775392at2"/>
<dbReference type="Pfam" id="PF03466">
    <property type="entry name" value="LysR_substrate"/>
    <property type="match status" value="1"/>
</dbReference>
<protein>
    <submittedName>
        <fullName evidence="6">LysR family transcriptional regulator</fullName>
    </submittedName>
</protein>